<dbReference type="GO" id="GO:0005634">
    <property type="term" value="C:nucleus"/>
    <property type="evidence" value="ECO:0007669"/>
    <property type="project" value="TreeGrafter"/>
</dbReference>
<dbReference type="InterPro" id="IPR005846">
    <property type="entry name" value="A-D-PHexomutase_a/b/a-III"/>
</dbReference>
<dbReference type="InterPro" id="IPR016066">
    <property type="entry name" value="A-D-PHexomutase_CS"/>
</dbReference>
<comment type="cofactor">
    <cofactor evidence="1">
        <name>Mg(2+)</name>
        <dbReference type="ChEBI" id="CHEBI:18420"/>
    </cofactor>
</comment>
<dbReference type="Gene3D" id="3.40.120.10">
    <property type="entry name" value="Alpha-D-Glucose-1,6-Bisphosphate, subunit A, domain 3"/>
    <property type="match status" value="3"/>
</dbReference>
<reference evidence="17" key="1">
    <citation type="journal article" date="2020" name="Stud. Mycol.">
        <title>101 Dothideomycetes genomes: A test case for predicting lifestyles and emergence of pathogens.</title>
        <authorList>
            <person name="Haridas S."/>
            <person name="Albert R."/>
            <person name="Binder M."/>
            <person name="Bloem J."/>
            <person name="LaButti K."/>
            <person name="Salamov A."/>
            <person name="Andreopoulos B."/>
            <person name="Baker S."/>
            <person name="Barry K."/>
            <person name="Bills G."/>
            <person name="Bluhm B."/>
            <person name="Cannon C."/>
            <person name="Castanera R."/>
            <person name="Culley D."/>
            <person name="Daum C."/>
            <person name="Ezra D."/>
            <person name="Gonzalez J."/>
            <person name="Henrissat B."/>
            <person name="Kuo A."/>
            <person name="Liang C."/>
            <person name="Lipzen A."/>
            <person name="Lutzoni F."/>
            <person name="Magnuson J."/>
            <person name="Mondo S."/>
            <person name="Nolan M."/>
            <person name="Ohm R."/>
            <person name="Pangilinan J."/>
            <person name="Park H.-J."/>
            <person name="Ramirez L."/>
            <person name="Alfaro M."/>
            <person name="Sun H."/>
            <person name="Tritt A."/>
            <person name="Yoshinaga Y."/>
            <person name="Zwiers L.-H."/>
            <person name="Turgeon B."/>
            <person name="Goodwin S."/>
            <person name="Spatafora J."/>
            <person name="Crous P."/>
            <person name="Grigoriev I."/>
        </authorList>
    </citation>
    <scope>NUCLEOTIDE SEQUENCE [LARGE SCALE GENOMIC DNA]</scope>
    <source>
        <strain evidence="17">CECT 20119</strain>
    </source>
</reference>
<dbReference type="InterPro" id="IPR036900">
    <property type="entry name" value="A-D-PHexomutase_C_sf"/>
</dbReference>
<keyword evidence="17" id="KW-1185">Reference proteome</keyword>
<keyword evidence="4" id="KW-0963">Cytoplasm</keyword>
<evidence type="ECO:0000259" key="13">
    <source>
        <dbReference type="Pfam" id="PF02878"/>
    </source>
</evidence>
<dbReference type="InterPro" id="IPR005843">
    <property type="entry name" value="A-D-PHexomutase_C"/>
</dbReference>
<feature type="domain" description="Alpha-D-phosphohexomutase alpha/beta/alpha" evidence="15">
    <location>
        <begin position="331"/>
        <end position="439"/>
    </location>
</feature>
<comment type="similarity">
    <text evidence="3 11">Belongs to the phosphohexose mutase family.</text>
</comment>
<dbReference type="EMBL" id="ML992501">
    <property type="protein sequence ID" value="KAF2227806.1"/>
    <property type="molecule type" value="Genomic_DNA"/>
</dbReference>
<evidence type="ECO:0000256" key="1">
    <source>
        <dbReference type="ARBA" id="ARBA00001946"/>
    </source>
</evidence>
<keyword evidence="6" id="KW-0597">Phosphoprotein</keyword>
<dbReference type="PROSITE" id="PS00710">
    <property type="entry name" value="PGM_PMM"/>
    <property type="match status" value="1"/>
</dbReference>
<evidence type="ECO:0000259" key="15">
    <source>
        <dbReference type="Pfam" id="PF02880"/>
    </source>
</evidence>
<dbReference type="GO" id="GO:0005737">
    <property type="term" value="C:cytoplasm"/>
    <property type="evidence" value="ECO:0007669"/>
    <property type="project" value="UniProtKB-SubCell"/>
</dbReference>
<dbReference type="Pfam" id="PF02879">
    <property type="entry name" value="PGM_PMM_II"/>
    <property type="match status" value="1"/>
</dbReference>
<evidence type="ECO:0000259" key="12">
    <source>
        <dbReference type="Pfam" id="PF00408"/>
    </source>
</evidence>
<dbReference type="SUPFAM" id="SSF55957">
    <property type="entry name" value="Phosphoglucomutase, C-terminal domain"/>
    <property type="match status" value="1"/>
</dbReference>
<keyword evidence="5" id="KW-0313">Glucose metabolism</keyword>
<keyword evidence="10" id="KW-0119">Carbohydrate metabolism</keyword>
<dbReference type="Gene3D" id="3.30.310.50">
    <property type="entry name" value="Alpha-D-phosphohexomutase, C-terminal domain"/>
    <property type="match status" value="1"/>
</dbReference>
<dbReference type="PANTHER" id="PTHR45745:SF1">
    <property type="entry name" value="PHOSPHOGLUCOMUTASE 2B-RELATED"/>
    <property type="match status" value="1"/>
</dbReference>
<evidence type="ECO:0000256" key="8">
    <source>
        <dbReference type="ARBA" id="ARBA00022842"/>
    </source>
</evidence>
<keyword evidence="8 11" id="KW-0460">Magnesium</keyword>
<dbReference type="InterPro" id="IPR005845">
    <property type="entry name" value="A-D-PHexomutase_a/b/a-II"/>
</dbReference>
<name>A0A6A6GPY4_9PEZI</name>
<feature type="domain" description="Alpha-D-phosphohexomutase C-terminal" evidence="12">
    <location>
        <begin position="527"/>
        <end position="562"/>
    </location>
</feature>
<dbReference type="GO" id="GO:0008973">
    <property type="term" value="F:phosphopentomutase activity"/>
    <property type="evidence" value="ECO:0007669"/>
    <property type="project" value="TreeGrafter"/>
</dbReference>
<gene>
    <name evidence="16" type="ORF">BDZ85DRAFT_7851</name>
</gene>
<dbReference type="CDD" id="cd05799">
    <property type="entry name" value="PGM2"/>
    <property type="match status" value="1"/>
</dbReference>
<evidence type="ECO:0000256" key="11">
    <source>
        <dbReference type="RuleBase" id="RU004326"/>
    </source>
</evidence>
<evidence type="ECO:0000256" key="7">
    <source>
        <dbReference type="ARBA" id="ARBA00022723"/>
    </source>
</evidence>
<feature type="domain" description="Alpha-D-phosphohexomutase alpha/beta/alpha" evidence="14">
    <location>
        <begin position="217"/>
        <end position="320"/>
    </location>
</feature>
<keyword evidence="9" id="KW-0413">Isomerase</keyword>
<evidence type="ECO:0000259" key="14">
    <source>
        <dbReference type="Pfam" id="PF02879"/>
    </source>
</evidence>
<evidence type="ECO:0000256" key="3">
    <source>
        <dbReference type="ARBA" id="ARBA00010231"/>
    </source>
</evidence>
<keyword evidence="7 11" id="KW-0479">Metal-binding</keyword>
<proteinExistence type="inferred from homology"/>
<protein>
    <submittedName>
        <fullName evidence="16">Phosphoglucomutase-2</fullName>
    </submittedName>
</protein>
<dbReference type="GO" id="GO:0000287">
    <property type="term" value="F:magnesium ion binding"/>
    <property type="evidence" value="ECO:0007669"/>
    <property type="project" value="InterPro"/>
</dbReference>
<organism evidence="16 17">
    <name type="scientific">Elsinoe ampelina</name>
    <dbReference type="NCBI Taxonomy" id="302913"/>
    <lineage>
        <taxon>Eukaryota</taxon>
        <taxon>Fungi</taxon>
        <taxon>Dikarya</taxon>
        <taxon>Ascomycota</taxon>
        <taxon>Pezizomycotina</taxon>
        <taxon>Dothideomycetes</taxon>
        <taxon>Dothideomycetidae</taxon>
        <taxon>Myriangiales</taxon>
        <taxon>Elsinoaceae</taxon>
        <taxon>Elsinoe</taxon>
    </lineage>
</organism>
<evidence type="ECO:0000256" key="9">
    <source>
        <dbReference type="ARBA" id="ARBA00023235"/>
    </source>
</evidence>
<evidence type="ECO:0000256" key="5">
    <source>
        <dbReference type="ARBA" id="ARBA00022526"/>
    </source>
</evidence>
<evidence type="ECO:0000256" key="4">
    <source>
        <dbReference type="ARBA" id="ARBA00022490"/>
    </source>
</evidence>
<dbReference type="GO" id="GO:0006166">
    <property type="term" value="P:purine ribonucleoside salvage"/>
    <property type="evidence" value="ECO:0007669"/>
    <property type="project" value="TreeGrafter"/>
</dbReference>
<feature type="domain" description="Alpha-D-phosphohexomutase alpha/beta/alpha" evidence="13">
    <location>
        <begin position="51"/>
        <end position="193"/>
    </location>
</feature>
<dbReference type="FunFam" id="3.40.120.10:FF:000035">
    <property type="entry name" value="Pgm3p"/>
    <property type="match status" value="1"/>
</dbReference>
<dbReference type="Pfam" id="PF00408">
    <property type="entry name" value="PGM_PMM_IV"/>
    <property type="match status" value="1"/>
</dbReference>
<dbReference type="Pfam" id="PF02878">
    <property type="entry name" value="PGM_PMM_I"/>
    <property type="match status" value="1"/>
</dbReference>
<dbReference type="GO" id="GO:0006006">
    <property type="term" value="P:glucose metabolic process"/>
    <property type="evidence" value="ECO:0007669"/>
    <property type="project" value="UniProtKB-KW"/>
</dbReference>
<evidence type="ECO:0000256" key="10">
    <source>
        <dbReference type="ARBA" id="ARBA00023277"/>
    </source>
</evidence>
<dbReference type="SUPFAM" id="SSF53738">
    <property type="entry name" value="Phosphoglucomutase, first 3 domains"/>
    <property type="match status" value="3"/>
</dbReference>
<evidence type="ECO:0000313" key="16">
    <source>
        <dbReference type="EMBL" id="KAF2227806.1"/>
    </source>
</evidence>
<dbReference type="Proteomes" id="UP000799538">
    <property type="component" value="Unassembled WGS sequence"/>
</dbReference>
<dbReference type="Pfam" id="PF02880">
    <property type="entry name" value="PGM_PMM_III"/>
    <property type="match status" value="1"/>
</dbReference>
<dbReference type="InterPro" id="IPR016055">
    <property type="entry name" value="A-D-PHexomutase_a/b/a-I/II/III"/>
</dbReference>
<evidence type="ECO:0000256" key="2">
    <source>
        <dbReference type="ARBA" id="ARBA00004496"/>
    </source>
</evidence>
<evidence type="ECO:0000313" key="17">
    <source>
        <dbReference type="Proteomes" id="UP000799538"/>
    </source>
</evidence>
<sequence>MDPPPDKSLPILDLAEQWLSQDRDPTTRQQIASLLAKEDYSKLALLLNPRIAFGTAGLRARMSAGYARMNCLTVLQASQGLAAYLLSSSTSQAGPSGQLSIVVGHDARHNSARFARLAAGAFVAKGLKVFWLGQCHTPLVPYAVGRQGAGAGVMVTASHNPKDDNGYKVYWGNGCQIIPPVDRGIAESIDANLEVEVWDEGVVEAGKVERLEGLQGEYVEKVVGAVKWDGGEGEVPGFTYTAMHGVGMEVVEKVLARMGLRNKVHVVKSQAQPDPEFPTVKFPNPEEKGALDEAIRTATEAGDRLIVANDPDADRFAVAELVGEKWTQLTGNQLGVLLGAYVLESMVTQNGDKYAMLASAVSSRMLAKMAEVSGKFRFEETLTGFKWLGNKAQDLNKQGYKALYAYEEAIGFMLSDVVYDKDGVAALVLFLTAVRKWQAEGLTPWTKLQQLYETYGHFAEANTYLVSPSPDTTRAVFQAVRSARPKTVGNRKILRWRDLTEGHDTATSDNIPTLPVDKSAQMITCELERGVVFTVRGSGTEPKIKLYVEGTASSAEDARAAAHEVCQQLIQEWFKPEVNNLRLA</sequence>
<dbReference type="AlphaFoldDB" id="A0A6A6GPY4"/>
<accession>A0A6A6GPY4</accession>
<evidence type="ECO:0000256" key="6">
    <source>
        <dbReference type="ARBA" id="ARBA00022553"/>
    </source>
</evidence>
<dbReference type="PANTHER" id="PTHR45745">
    <property type="entry name" value="PHOSPHOMANNOMUTASE 45A"/>
    <property type="match status" value="1"/>
</dbReference>
<dbReference type="OrthoDB" id="8300170at2759"/>
<dbReference type="InterPro" id="IPR005844">
    <property type="entry name" value="A-D-PHexomutase_a/b/a-I"/>
</dbReference>
<comment type="subcellular location">
    <subcellularLocation>
        <location evidence="2">Cytoplasm</location>
    </subcellularLocation>
</comment>